<accession>K5WYE1</accession>
<dbReference type="RefSeq" id="XP_007328866.1">
    <property type="nucleotide sequence ID" value="XM_007328804.1"/>
</dbReference>
<organism evidence="1 2">
    <name type="scientific">Agaricus bisporus var. burnettii (strain JB137-S8 / ATCC MYA-4627 / FGSC 10392)</name>
    <name type="common">White button mushroom</name>
    <dbReference type="NCBI Taxonomy" id="597362"/>
    <lineage>
        <taxon>Eukaryota</taxon>
        <taxon>Fungi</taxon>
        <taxon>Dikarya</taxon>
        <taxon>Basidiomycota</taxon>
        <taxon>Agaricomycotina</taxon>
        <taxon>Agaricomycetes</taxon>
        <taxon>Agaricomycetidae</taxon>
        <taxon>Agaricales</taxon>
        <taxon>Agaricineae</taxon>
        <taxon>Agaricaceae</taxon>
        <taxon>Agaricus</taxon>
    </lineage>
</organism>
<dbReference type="AlphaFoldDB" id="K5WYE1"/>
<dbReference type="KEGG" id="abp:AGABI1DRAFT38818"/>
<reference evidence="2" key="1">
    <citation type="journal article" date="2012" name="Proc. Natl. Acad. Sci. U.S.A.">
        <title>Genome sequence of the button mushroom Agaricus bisporus reveals mechanisms governing adaptation to a humic-rich ecological niche.</title>
        <authorList>
            <person name="Morin E."/>
            <person name="Kohler A."/>
            <person name="Baker A.R."/>
            <person name="Foulongne-Oriol M."/>
            <person name="Lombard V."/>
            <person name="Nagy L.G."/>
            <person name="Ohm R.A."/>
            <person name="Patyshakuliyeva A."/>
            <person name="Brun A."/>
            <person name="Aerts A.L."/>
            <person name="Bailey A.M."/>
            <person name="Billette C."/>
            <person name="Coutinho P.M."/>
            <person name="Deakin G."/>
            <person name="Doddapaneni H."/>
            <person name="Floudas D."/>
            <person name="Grimwood J."/>
            <person name="Hilden K."/>
            <person name="Kuees U."/>
            <person name="LaButti K.M."/>
            <person name="Lapidus A."/>
            <person name="Lindquist E.A."/>
            <person name="Lucas S.M."/>
            <person name="Murat C."/>
            <person name="Riley R.W."/>
            <person name="Salamov A.A."/>
            <person name="Schmutz J."/>
            <person name="Subramanian V."/>
            <person name="Woesten H.A.B."/>
            <person name="Xu J."/>
            <person name="Eastwood D.C."/>
            <person name="Foster G.D."/>
            <person name="Sonnenberg A.S."/>
            <person name="Cullen D."/>
            <person name="de Vries R.P."/>
            <person name="Lundell T."/>
            <person name="Hibbett D.S."/>
            <person name="Henrissat B."/>
            <person name="Burton K.S."/>
            <person name="Kerrigan R.W."/>
            <person name="Challen M.P."/>
            <person name="Grigoriev I.V."/>
            <person name="Martin F."/>
        </authorList>
    </citation>
    <scope>NUCLEOTIDE SEQUENCE [LARGE SCALE GENOMIC DNA]</scope>
    <source>
        <strain evidence="2">JB137-S8 / ATCC MYA-4627 / FGSC 10392</strain>
    </source>
</reference>
<dbReference type="HOGENOM" id="CLU_001324_10_0_1"/>
<dbReference type="GeneID" id="18829297"/>
<keyword evidence="2" id="KW-1185">Reference proteome</keyword>
<dbReference type="OrthoDB" id="3247165at2759"/>
<dbReference type="OMA" id="GRIHINN"/>
<dbReference type="EMBL" id="JH971389">
    <property type="protein sequence ID" value="EKM80531.1"/>
    <property type="molecule type" value="Genomic_DNA"/>
</dbReference>
<evidence type="ECO:0000313" key="1">
    <source>
        <dbReference type="EMBL" id="EKM80531.1"/>
    </source>
</evidence>
<evidence type="ECO:0000313" key="2">
    <source>
        <dbReference type="Proteomes" id="UP000008493"/>
    </source>
</evidence>
<proteinExistence type="predicted"/>
<dbReference type="InParanoid" id="K5WYE1"/>
<dbReference type="Proteomes" id="UP000008493">
    <property type="component" value="Unassembled WGS sequence"/>
</dbReference>
<sequence>ITDFASQGKTRTPNVVDLTHCRNYQSFYTCLSRGTSAASMIILKPFDSKLITKGGTKGATGYLRQELHALDILDEITKQRFEGKLPASVTGTF</sequence>
<name>K5WYE1_AGABU</name>
<gene>
    <name evidence="1" type="ORF">AGABI1DRAFT_38818</name>
</gene>
<protein>
    <submittedName>
        <fullName evidence="1">Uncharacterized protein</fullName>
    </submittedName>
</protein>
<feature type="non-terminal residue" evidence="1">
    <location>
        <position position="1"/>
    </location>
</feature>
<dbReference type="eggNOG" id="ENOG502QY7Y">
    <property type="taxonomic scope" value="Eukaryota"/>
</dbReference>